<evidence type="ECO:0000259" key="1">
    <source>
        <dbReference type="Pfam" id="PF13460"/>
    </source>
</evidence>
<dbReference type="InterPro" id="IPR051207">
    <property type="entry name" value="ComplexI_NDUFA9_subunit"/>
</dbReference>
<accession>A0A2C9UBA9</accession>
<dbReference type="Proteomes" id="UP000091857">
    <property type="component" value="Chromosome 16"/>
</dbReference>
<feature type="domain" description="NAD(P)-binding" evidence="1">
    <location>
        <begin position="63"/>
        <end position="206"/>
    </location>
</feature>
<dbReference type="SUPFAM" id="SSF51735">
    <property type="entry name" value="NAD(P)-binding Rossmann-fold domains"/>
    <property type="match status" value="1"/>
</dbReference>
<dbReference type="GO" id="GO:0006744">
    <property type="term" value="P:ubiquinone biosynthetic process"/>
    <property type="evidence" value="ECO:0000318"/>
    <property type="project" value="GO_Central"/>
</dbReference>
<comment type="caution">
    <text evidence="2">The sequence shown here is derived from an EMBL/GenBank/DDBJ whole genome shotgun (WGS) entry which is preliminary data.</text>
</comment>
<dbReference type="STRING" id="3983.A0A2C9UBA9"/>
<name>A0A2C9UBA9_MANES</name>
<dbReference type="Pfam" id="PF13460">
    <property type="entry name" value="NAD_binding_10"/>
    <property type="match status" value="1"/>
</dbReference>
<dbReference type="Gramene" id="Manes.16G133500.1.v8.1">
    <property type="protein sequence ID" value="Manes.16G133500.1.v8.1.CDS"/>
    <property type="gene ID" value="Manes.16G133500.v8.1"/>
</dbReference>
<dbReference type="PANTHER" id="PTHR12126">
    <property type="entry name" value="NADH-UBIQUINONE OXIDOREDUCTASE 39 KDA SUBUNIT-RELATED"/>
    <property type="match status" value="1"/>
</dbReference>
<dbReference type="OMA" id="QMYKING"/>
<evidence type="ECO:0000313" key="2">
    <source>
        <dbReference type="EMBL" id="OAY27542.1"/>
    </source>
</evidence>
<dbReference type="InterPro" id="IPR016040">
    <property type="entry name" value="NAD(P)-bd_dom"/>
</dbReference>
<evidence type="ECO:0000313" key="3">
    <source>
        <dbReference type="Proteomes" id="UP000091857"/>
    </source>
</evidence>
<dbReference type="Gene3D" id="3.40.50.720">
    <property type="entry name" value="NAD(P)-binding Rossmann-like Domain"/>
    <property type="match status" value="1"/>
</dbReference>
<dbReference type="InterPro" id="IPR036291">
    <property type="entry name" value="NAD(P)-bd_dom_sf"/>
</dbReference>
<reference evidence="3" key="1">
    <citation type="journal article" date="2016" name="Nat. Biotechnol.">
        <title>Sequencing wild and cultivated cassava and related species reveals extensive interspecific hybridization and genetic diversity.</title>
        <authorList>
            <person name="Bredeson J.V."/>
            <person name="Lyons J.B."/>
            <person name="Prochnik S.E."/>
            <person name="Wu G.A."/>
            <person name="Ha C.M."/>
            <person name="Edsinger-Gonzales E."/>
            <person name="Grimwood J."/>
            <person name="Schmutz J."/>
            <person name="Rabbi I.Y."/>
            <person name="Egesi C."/>
            <person name="Nauluvula P."/>
            <person name="Lebot V."/>
            <person name="Ndunguru J."/>
            <person name="Mkamilo G."/>
            <person name="Bart R.S."/>
            <person name="Setter T.L."/>
            <person name="Gleadow R.M."/>
            <person name="Kulakow P."/>
            <person name="Ferguson M.E."/>
            <person name="Rounsley S."/>
            <person name="Rokhsar D.S."/>
        </authorList>
    </citation>
    <scope>NUCLEOTIDE SEQUENCE [LARGE SCALE GENOMIC DNA]</scope>
    <source>
        <strain evidence="3">cv. AM560-2</strain>
    </source>
</reference>
<keyword evidence="3" id="KW-1185">Reference proteome</keyword>
<dbReference type="OrthoDB" id="276721at2759"/>
<dbReference type="AlphaFoldDB" id="A0A2C9UBA9"/>
<sequence>MTTVASRLFSSRSSISRLYIVAASRNGRHLSTDSNKVDEPFKVEEAETVDVPPPPTEKLLVLGGNGFVGSHICREALDRGLSVASLSRSGRSSLHDSWANAVTWHQGDLLSPDSWKEAFNGVSAVISCVGGFGSNSYMYKINGTANINAIRAASEQGVKRFVYISAADFGLANYLLQGYYEGKRAAETELLTKFPYGGVILRPGFIYGTRSVGSMKIPLGVIGSPMEMVLQHAKPLNQIPVVGPLFTPPVNVSAVAKVATRAASDPVFPPGIIDVYGILRYTQQRSK</sequence>
<dbReference type="FunFam" id="3.40.50.720:FF:000375">
    <property type="entry name" value="Uncharacterized protein, chloroplastic"/>
    <property type="match status" value="1"/>
</dbReference>
<dbReference type="EMBL" id="CM004402">
    <property type="protein sequence ID" value="OAY27542.1"/>
    <property type="molecule type" value="Genomic_DNA"/>
</dbReference>
<dbReference type="GO" id="GO:0005739">
    <property type="term" value="C:mitochondrion"/>
    <property type="evidence" value="ECO:0000318"/>
    <property type="project" value="GO_Central"/>
</dbReference>
<protein>
    <recommendedName>
        <fullName evidence="1">NAD(P)-binding domain-containing protein</fullName>
    </recommendedName>
</protein>
<organism evidence="2 3">
    <name type="scientific">Manihot esculenta</name>
    <name type="common">Cassava</name>
    <name type="synonym">Jatropha manihot</name>
    <dbReference type="NCBI Taxonomy" id="3983"/>
    <lineage>
        <taxon>Eukaryota</taxon>
        <taxon>Viridiplantae</taxon>
        <taxon>Streptophyta</taxon>
        <taxon>Embryophyta</taxon>
        <taxon>Tracheophyta</taxon>
        <taxon>Spermatophyta</taxon>
        <taxon>Magnoliopsida</taxon>
        <taxon>eudicotyledons</taxon>
        <taxon>Gunneridae</taxon>
        <taxon>Pentapetalae</taxon>
        <taxon>rosids</taxon>
        <taxon>fabids</taxon>
        <taxon>Malpighiales</taxon>
        <taxon>Euphorbiaceae</taxon>
        <taxon>Crotonoideae</taxon>
        <taxon>Manihoteae</taxon>
        <taxon>Manihot</taxon>
    </lineage>
</organism>
<proteinExistence type="predicted"/>
<gene>
    <name evidence="2" type="ORF">MANES_16G133500v8</name>
</gene>
<dbReference type="PANTHER" id="PTHR12126:SF16">
    <property type="entry name" value="MIOREX COMPLEX COMPONENT 2"/>
    <property type="match status" value="1"/>
</dbReference>
<dbReference type="GO" id="GO:0044877">
    <property type="term" value="F:protein-containing complex binding"/>
    <property type="evidence" value="ECO:0000318"/>
    <property type="project" value="GO_Central"/>
</dbReference>